<dbReference type="AlphaFoldDB" id="A0A9D4R2C0"/>
<comment type="caution">
    <text evidence="1">The sequence shown here is derived from an EMBL/GenBank/DDBJ whole genome shotgun (WGS) entry which is preliminary data.</text>
</comment>
<keyword evidence="2" id="KW-1185">Reference proteome</keyword>
<dbReference type="EMBL" id="JAIWYP010000003">
    <property type="protein sequence ID" value="KAH3851402.1"/>
    <property type="molecule type" value="Genomic_DNA"/>
</dbReference>
<dbReference type="Proteomes" id="UP000828390">
    <property type="component" value="Unassembled WGS sequence"/>
</dbReference>
<evidence type="ECO:0000313" key="2">
    <source>
        <dbReference type="Proteomes" id="UP000828390"/>
    </source>
</evidence>
<name>A0A9D4R2C0_DREPO</name>
<protein>
    <submittedName>
        <fullName evidence="1">Uncharacterized protein</fullName>
    </submittedName>
</protein>
<gene>
    <name evidence="1" type="ORF">DPMN_093883</name>
</gene>
<accession>A0A9D4R2C0</accession>
<reference evidence="1" key="2">
    <citation type="submission" date="2020-11" db="EMBL/GenBank/DDBJ databases">
        <authorList>
            <person name="McCartney M.A."/>
            <person name="Auch B."/>
            <person name="Kono T."/>
            <person name="Mallez S."/>
            <person name="Becker A."/>
            <person name="Gohl D.M."/>
            <person name="Silverstein K.A.T."/>
            <person name="Koren S."/>
            <person name="Bechman K.B."/>
            <person name="Herman A."/>
            <person name="Abrahante J.E."/>
            <person name="Garbe J."/>
        </authorList>
    </citation>
    <scope>NUCLEOTIDE SEQUENCE</scope>
    <source>
        <strain evidence="1">Duluth1</strain>
        <tissue evidence="1">Whole animal</tissue>
    </source>
</reference>
<proteinExistence type="predicted"/>
<evidence type="ECO:0000313" key="1">
    <source>
        <dbReference type="EMBL" id="KAH3851402.1"/>
    </source>
</evidence>
<sequence length="97" mass="11289">MLDIVEYNTKRERVKINPDKSELLTLECKQPIEVTLDGAPIATVTSVKHLGIDHTSKNTVDPDVRLKITQRTVYVILGQDYMPEEIYHQRYLFMSRK</sequence>
<organism evidence="1 2">
    <name type="scientific">Dreissena polymorpha</name>
    <name type="common">Zebra mussel</name>
    <name type="synonym">Mytilus polymorpha</name>
    <dbReference type="NCBI Taxonomy" id="45954"/>
    <lineage>
        <taxon>Eukaryota</taxon>
        <taxon>Metazoa</taxon>
        <taxon>Spiralia</taxon>
        <taxon>Lophotrochozoa</taxon>
        <taxon>Mollusca</taxon>
        <taxon>Bivalvia</taxon>
        <taxon>Autobranchia</taxon>
        <taxon>Heteroconchia</taxon>
        <taxon>Euheterodonta</taxon>
        <taxon>Imparidentia</taxon>
        <taxon>Neoheterodontei</taxon>
        <taxon>Myida</taxon>
        <taxon>Dreissenoidea</taxon>
        <taxon>Dreissenidae</taxon>
        <taxon>Dreissena</taxon>
    </lineage>
</organism>
<reference evidence="1" key="1">
    <citation type="journal article" date="2019" name="bioRxiv">
        <title>The Genome of the Zebra Mussel, Dreissena polymorpha: A Resource for Invasive Species Research.</title>
        <authorList>
            <person name="McCartney M.A."/>
            <person name="Auch B."/>
            <person name="Kono T."/>
            <person name="Mallez S."/>
            <person name="Zhang Y."/>
            <person name="Obille A."/>
            <person name="Becker A."/>
            <person name="Abrahante J.E."/>
            <person name="Garbe J."/>
            <person name="Badalamenti J.P."/>
            <person name="Herman A."/>
            <person name="Mangelson H."/>
            <person name="Liachko I."/>
            <person name="Sullivan S."/>
            <person name="Sone E.D."/>
            <person name="Koren S."/>
            <person name="Silverstein K.A.T."/>
            <person name="Beckman K.B."/>
            <person name="Gohl D.M."/>
        </authorList>
    </citation>
    <scope>NUCLEOTIDE SEQUENCE</scope>
    <source>
        <strain evidence="1">Duluth1</strain>
        <tissue evidence="1">Whole animal</tissue>
    </source>
</reference>